<dbReference type="VEuPathDB" id="FungiDB:GLRG_02651"/>
<dbReference type="EMBL" id="GG697335">
    <property type="protein sequence ID" value="EFQ26831.1"/>
    <property type="molecule type" value="Genomic_DNA"/>
</dbReference>
<keyword evidence="2" id="KW-1185">Reference proteome</keyword>
<evidence type="ECO:0000313" key="1">
    <source>
        <dbReference type="EMBL" id="EFQ26831.1"/>
    </source>
</evidence>
<dbReference type="RefSeq" id="XP_008090851.1">
    <property type="nucleotide sequence ID" value="XM_008092660.1"/>
</dbReference>
<reference evidence="2" key="1">
    <citation type="journal article" date="2012" name="Nat. Genet.">
        <title>Lifestyle transitions in plant pathogenic Colletotrichum fungi deciphered by genome and transcriptome analyses.</title>
        <authorList>
            <person name="O'Connell R.J."/>
            <person name="Thon M.R."/>
            <person name="Hacquard S."/>
            <person name="Amyotte S.G."/>
            <person name="Kleemann J."/>
            <person name="Torres M.F."/>
            <person name="Damm U."/>
            <person name="Buiate E.A."/>
            <person name="Epstein L."/>
            <person name="Alkan N."/>
            <person name="Altmueller J."/>
            <person name="Alvarado-Balderrama L."/>
            <person name="Bauser C.A."/>
            <person name="Becker C."/>
            <person name="Birren B.W."/>
            <person name="Chen Z."/>
            <person name="Choi J."/>
            <person name="Crouch J.A."/>
            <person name="Duvick J.P."/>
            <person name="Farman M.A."/>
            <person name="Gan P."/>
            <person name="Heiman D."/>
            <person name="Henrissat B."/>
            <person name="Howard R.J."/>
            <person name="Kabbage M."/>
            <person name="Koch C."/>
            <person name="Kracher B."/>
            <person name="Kubo Y."/>
            <person name="Law A.D."/>
            <person name="Lebrun M.-H."/>
            <person name="Lee Y.-H."/>
            <person name="Miyara I."/>
            <person name="Moore N."/>
            <person name="Neumann U."/>
            <person name="Nordstroem K."/>
            <person name="Panaccione D.G."/>
            <person name="Panstruga R."/>
            <person name="Place M."/>
            <person name="Proctor R.H."/>
            <person name="Prusky D."/>
            <person name="Rech G."/>
            <person name="Reinhardt R."/>
            <person name="Rollins J.A."/>
            <person name="Rounsley S."/>
            <person name="Schardl C.L."/>
            <person name="Schwartz D.C."/>
            <person name="Shenoy N."/>
            <person name="Shirasu K."/>
            <person name="Sikhakolli U.R."/>
            <person name="Stueber K."/>
            <person name="Sukno S.A."/>
            <person name="Sweigard J.A."/>
            <person name="Takano Y."/>
            <person name="Takahara H."/>
            <person name="Trail F."/>
            <person name="van der Does H.C."/>
            <person name="Voll L.M."/>
            <person name="Will I."/>
            <person name="Young S."/>
            <person name="Zeng Q."/>
            <person name="Zhang J."/>
            <person name="Zhou S."/>
            <person name="Dickman M.B."/>
            <person name="Schulze-Lefert P."/>
            <person name="Ver Loren van Themaat E."/>
            <person name="Ma L.-J."/>
            <person name="Vaillancourt L.J."/>
        </authorList>
    </citation>
    <scope>NUCLEOTIDE SEQUENCE [LARGE SCALE GENOMIC DNA]</scope>
    <source>
        <strain evidence="2">M1.001 / M2 / FGSC 10212</strain>
    </source>
</reference>
<protein>
    <submittedName>
        <fullName evidence="1">Uncharacterized protein</fullName>
    </submittedName>
</protein>
<dbReference type="Proteomes" id="UP000008782">
    <property type="component" value="Unassembled WGS sequence"/>
</dbReference>
<feature type="non-terminal residue" evidence="1">
    <location>
        <position position="1"/>
    </location>
</feature>
<sequence>NAFCILLTRAELLNITQTNQPGYTAGIQHLAQPTSFSGTFASSQRSIKKKEQGGGRELEAEHCDRSIACALYLAGRFCCGRQKKKDKKWWYSPKKSLFPKTNHPACNGLFVRIVRMVCMIAELCKLQSLHSDIGTTRKIFSAVPPISHKGLA</sequence>
<accession>E3Q7J3</accession>
<organism evidence="2">
    <name type="scientific">Colletotrichum graminicola (strain M1.001 / M2 / FGSC 10212)</name>
    <name type="common">Maize anthracnose fungus</name>
    <name type="synonym">Glomerella graminicola</name>
    <dbReference type="NCBI Taxonomy" id="645133"/>
    <lineage>
        <taxon>Eukaryota</taxon>
        <taxon>Fungi</taxon>
        <taxon>Dikarya</taxon>
        <taxon>Ascomycota</taxon>
        <taxon>Pezizomycotina</taxon>
        <taxon>Sordariomycetes</taxon>
        <taxon>Hypocreomycetidae</taxon>
        <taxon>Glomerellales</taxon>
        <taxon>Glomerellaceae</taxon>
        <taxon>Colletotrichum</taxon>
        <taxon>Colletotrichum graminicola species complex</taxon>
    </lineage>
</organism>
<name>E3Q7J3_COLGM</name>
<proteinExistence type="predicted"/>
<dbReference type="AlphaFoldDB" id="E3Q7J3"/>
<dbReference type="HOGENOM" id="CLU_1726617_0_0_1"/>
<gene>
    <name evidence="1" type="ORF">GLRG_02651</name>
</gene>
<evidence type="ECO:0000313" key="2">
    <source>
        <dbReference type="Proteomes" id="UP000008782"/>
    </source>
</evidence>
<dbReference type="GeneID" id="24408016"/>